<dbReference type="InterPro" id="IPR001163">
    <property type="entry name" value="Sm_dom_euk/arc"/>
</dbReference>
<name>A0A368GLL4_ANCCA</name>
<dbReference type="STRING" id="29170.A0A368GLL4"/>
<dbReference type="GO" id="GO:0006398">
    <property type="term" value="P:mRNA 3'-end processing by stem-loop binding and cleavage"/>
    <property type="evidence" value="ECO:0007669"/>
    <property type="project" value="TreeGrafter"/>
</dbReference>
<evidence type="ECO:0000313" key="4">
    <source>
        <dbReference type="Proteomes" id="UP000252519"/>
    </source>
</evidence>
<sequence>MYDPFSPDFDPIAALQRSPSGDEEDVPGSVDDFERALVRDLPEVARSICELDKEEQQKPVEEEKSKQEKSKKQLKRERIARLEGMMKPGRTLFEKPNRSVDLDSLHSQWSIGPMSLLHRALKENTRVEVHIRALNRVDRIARGYPIAFDKHINVVLRDVDEVALPGRKEERAFGRRQLQERLLPIGMRWQPGGTWPRPLGACRSVLRRHIPCSVIKGDTVVLVRLLT</sequence>
<feature type="region of interest" description="Disordered" evidence="1">
    <location>
        <begin position="1"/>
        <end position="29"/>
    </location>
</feature>
<dbReference type="SUPFAM" id="SSF50182">
    <property type="entry name" value="Sm-like ribonucleoproteins"/>
    <property type="match status" value="1"/>
</dbReference>
<protein>
    <submittedName>
        <fullName evidence="3">LSM domain protein</fullName>
    </submittedName>
</protein>
<accession>A0A368GLL4</accession>
<dbReference type="PANTHER" id="PTHR21415">
    <property type="entry name" value="U7 SNRNA-ASSOCIATED SM-LIKE PROTEIN LSM11"/>
    <property type="match status" value="1"/>
</dbReference>
<dbReference type="OrthoDB" id="10002367at2759"/>
<proteinExistence type="predicted"/>
<dbReference type="SMART" id="SM00651">
    <property type="entry name" value="Sm"/>
    <property type="match status" value="1"/>
</dbReference>
<comment type="caution">
    <text evidence="3">The sequence shown here is derived from an EMBL/GenBank/DDBJ whole genome shotgun (WGS) entry which is preliminary data.</text>
</comment>
<dbReference type="InterPro" id="IPR039267">
    <property type="entry name" value="Lsm11"/>
</dbReference>
<feature type="domain" description="Sm" evidence="2">
    <location>
        <begin position="119"/>
        <end position="225"/>
    </location>
</feature>
<dbReference type="PANTHER" id="PTHR21415:SF1">
    <property type="entry name" value="U7 SNRNA-ASSOCIATED SM-LIKE PROTEIN LSM11"/>
    <property type="match status" value="1"/>
</dbReference>
<evidence type="ECO:0000256" key="1">
    <source>
        <dbReference type="SAM" id="MobiDB-lite"/>
    </source>
</evidence>
<organism evidence="3 4">
    <name type="scientific">Ancylostoma caninum</name>
    <name type="common">Dog hookworm</name>
    <dbReference type="NCBI Taxonomy" id="29170"/>
    <lineage>
        <taxon>Eukaryota</taxon>
        <taxon>Metazoa</taxon>
        <taxon>Ecdysozoa</taxon>
        <taxon>Nematoda</taxon>
        <taxon>Chromadorea</taxon>
        <taxon>Rhabditida</taxon>
        <taxon>Rhabditina</taxon>
        <taxon>Rhabditomorpha</taxon>
        <taxon>Strongyloidea</taxon>
        <taxon>Ancylostomatidae</taxon>
        <taxon>Ancylostomatinae</taxon>
        <taxon>Ancylostoma</taxon>
    </lineage>
</organism>
<dbReference type="InterPro" id="IPR010920">
    <property type="entry name" value="LSM_dom_sf"/>
</dbReference>
<feature type="region of interest" description="Disordered" evidence="1">
    <location>
        <begin position="50"/>
        <end position="75"/>
    </location>
</feature>
<gene>
    <name evidence="3" type="ORF">ANCCAN_10259</name>
</gene>
<dbReference type="AlphaFoldDB" id="A0A368GLL4"/>
<dbReference type="EMBL" id="JOJR01000147">
    <property type="protein sequence ID" value="RCN43787.1"/>
    <property type="molecule type" value="Genomic_DNA"/>
</dbReference>
<keyword evidence="4" id="KW-1185">Reference proteome</keyword>
<evidence type="ECO:0000259" key="2">
    <source>
        <dbReference type="SMART" id="SM00651"/>
    </source>
</evidence>
<reference evidence="3 4" key="1">
    <citation type="submission" date="2014-10" db="EMBL/GenBank/DDBJ databases">
        <title>Draft genome of the hookworm Ancylostoma caninum.</title>
        <authorList>
            <person name="Mitreva M."/>
        </authorList>
    </citation>
    <scope>NUCLEOTIDE SEQUENCE [LARGE SCALE GENOMIC DNA]</scope>
    <source>
        <strain evidence="3 4">Baltimore</strain>
    </source>
</reference>
<dbReference type="GO" id="GO:0005683">
    <property type="term" value="C:U7 snRNP"/>
    <property type="evidence" value="ECO:0007669"/>
    <property type="project" value="TreeGrafter"/>
</dbReference>
<dbReference type="Gene3D" id="2.30.30.100">
    <property type="match status" value="1"/>
</dbReference>
<dbReference type="Proteomes" id="UP000252519">
    <property type="component" value="Unassembled WGS sequence"/>
</dbReference>
<dbReference type="GO" id="GO:0071209">
    <property type="term" value="F:U7 snRNA binding"/>
    <property type="evidence" value="ECO:0007669"/>
    <property type="project" value="InterPro"/>
</dbReference>
<evidence type="ECO:0000313" key="3">
    <source>
        <dbReference type="EMBL" id="RCN43787.1"/>
    </source>
</evidence>